<proteinExistence type="inferred from homology"/>
<dbReference type="AlphaFoldDB" id="A0A382KZ90"/>
<comment type="similarity">
    <text evidence="1">Belongs to the short-chain dehydrogenases/reductases (SDR) family.</text>
</comment>
<dbReference type="FunFam" id="3.40.50.720:FF:000084">
    <property type="entry name" value="Short-chain dehydrogenase reductase"/>
    <property type="match status" value="1"/>
</dbReference>
<dbReference type="PROSITE" id="PS00061">
    <property type="entry name" value="ADH_SHORT"/>
    <property type="match status" value="1"/>
</dbReference>
<dbReference type="InterPro" id="IPR036291">
    <property type="entry name" value="NAD(P)-bd_dom_sf"/>
</dbReference>
<dbReference type="GO" id="GO:0032787">
    <property type="term" value="P:monocarboxylic acid metabolic process"/>
    <property type="evidence" value="ECO:0007669"/>
    <property type="project" value="UniProtKB-ARBA"/>
</dbReference>
<accession>A0A382KZ90</accession>
<dbReference type="InterPro" id="IPR020904">
    <property type="entry name" value="Sc_DH/Rdtase_CS"/>
</dbReference>
<dbReference type="PRINTS" id="PR00081">
    <property type="entry name" value="GDHRDH"/>
</dbReference>
<dbReference type="SUPFAM" id="SSF51735">
    <property type="entry name" value="NAD(P)-binding Rossmann-fold domains"/>
    <property type="match status" value="1"/>
</dbReference>
<dbReference type="Gene3D" id="3.40.50.720">
    <property type="entry name" value="NAD(P)-binding Rossmann-like Domain"/>
    <property type="match status" value="1"/>
</dbReference>
<dbReference type="PANTHER" id="PTHR42879">
    <property type="entry name" value="3-OXOACYL-(ACYL-CARRIER-PROTEIN) REDUCTASE"/>
    <property type="match status" value="1"/>
</dbReference>
<dbReference type="EMBL" id="UINC01083048">
    <property type="protein sequence ID" value="SVC28372.1"/>
    <property type="molecule type" value="Genomic_DNA"/>
</dbReference>
<gene>
    <name evidence="2" type="ORF">METZ01_LOCUS281226</name>
</gene>
<dbReference type="PANTHER" id="PTHR42879:SF2">
    <property type="entry name" value="3-OXOACYL-[ACYL-CARRIER-PROTEIN] REDUCTASE FABG"/>
    <property type="match status" value="1"/>
</dbReference>
<dbReference type="NCBIfam" id="NF005559">
    <property type="entry name" value="PRK07231.1"/>
    <property type="match status" value="1"/>
</dbReference>
<protein>
    <recommendedName>
        <fullName evidence="3">2-deoxy-D-gluconate 3-dehydrogenase</fullName>
    </recommendedName>
</protein>
<evidence type="ECO:0008006" key="3">
    <source>
        <dbReference type="Google" id="ProtNLM"/>
    </source>
</evidence>
<name>A0A382KZ90_9ZZZZ</name>
<organism evidence="2">
    <name type="scientific">marine metagenome</name>
    <dbReference type="NCBI Taxonomy" id="408172"/>
    <lineage>
        <taxon>unclassified sequences</taxon>
        <taxon>metagenomes</taxon>
        <taxon>ecological metagenomes</taxon>
    </lineage>
</organism>
<evidence type="ECO:0000256" key="1">
    <source>
        <dbReference type="ARBA" id="ARBA00006484"/>
    </source>
</evidence>
<dbReference type="InterPro" id="IPR002347">
    <property type="entry name" value="SDR_fam"/>
</dbReference>
<evidence type="ECO:0000313" key="2">
    <source>
        <dbReference type="EMBL" id="SVC28372.1"/>
    </source>
</evidence>
<dbReference type="PRINTS" id="PR00080">
    <property type="entry name" value="SDRFAMILY"/>
</dbReference>
<dbReference type="Pfam" id="PF13561">
    <property type="entry name" value="adh_short_C2"/>
    <property type="match status" value="1"/>
</dbReference>
<dbReference type="InterPro" id="IPR050259">
    <property type="entry name" value="SDR"/>
</dbReference>
<feature type="non-terminal residue" evidence="2">
    <location>
        <position position="247"/>
    </location>
</feature>
<sequence>MRLDGLRAAVTGAGSGIGEAVAEALAEAGADVALSEVPERMDKLDGVCRRIEAQGRAAVPLALRLPDLDSIDAFVTGAVKGMGGIDILVNNAGVNIPTDALEVTEADWDLVQDVNLKGLFFLSQRVARRMKADGGGRIINVASINGVVGYYRRAAYCSSKAGVVNLTRVLALEWANLGINVNAIGPTFILTPLTQSTFDDPEQLQDLLGRIPLGRVGQPEDVVGAVVFLASPAAALVTGHTLMVDGG</sequence>
<reference evidence="2" key="1">
    <citation type="submission" date="2018-05" db="EMBL/GenBank/DDBJ databases">
        <authorList>
            <person name="Lanie J.A."/>
            <person name="Ng W.-L."/>
            <person name="Kazmierczak K.M."/>
            <person name="Andrzejewski T.M."/>
            <person name="Davidsen T.M."/>
            <person name="Wayne K.J."/>
            <person name="Tettelin H."/>
            <person name="Glass J.I."/>
            <person name="Rusch D."/>
            <person name="Podicherti R."/>
            <person name="Tsui H.-C.T."/>
            <person name="Winkler M.E."/>
        </authorList>
    </citation>
    <scope>NUCLEOTIDE SEQUENCE</scope>
</reference>